<dbReference type="PANTHER" id="PTHR10887">
    <property type="entry name" value="DNA2/NAM7 HELICASE FAMILY"/>
    <property type="match status" value="1"/>
</dbReference>
<evidence type="ECO:0000313" key="7">
    <source>
        <dbReference type="EMBL" id="KAE8706635.1"/>
    </source>
</evidence>
<sequence length="515" mass="57671">MHSKGGLLELKCGPELPIEEKYKHWGRASPWLMSGNPRDLIMPIDGDDGFFPTSGNEMKPEVVNSSRKYRLRVLVCAPSNSALDEIIFRLLKTGVRDENVRAYTPKIVRIGLKPHHSVEAVSQRCCEYLVLFSSSNSSLKGCNYQVVELSVTVEMVWYKIIKIVVLVNSDVGDPVQLPATVISPVAEKLGYGTSLFKRFQRAGYPVKMLKTQYRMHPEIRSFPSKEFYDEALEDGSDVQDQTTREWHKYRYFGPFCFFDIHEGKESQPSGSGSWVNTDEIEFVLAIHQVKLLQEKFQEMFGVESKKVADIGTIDGFQGREKDVIFSCVRASKDRGIGFVADFRRMNVGITRAKSSVLVVGSASTLKRDEHWSNLVESAEKRDCLFKVVEMNAFENIAKKYPGQVGKPYASFLNDEYLESMKAVTKDAQMVDEMDNEETNVPYNAGGDADQAPVEDNDYGEGYGDGDVGGFITSGSCCDSLIRFQKKGMGSHKARIPQRKILVAVGLILGSTHCTC</sequence>
<dbReference type="InterPro" id="IPR041677">
    <property type="entry name" value="DNA2/NAM7_AAA_11"/>
</dbReference>
<dbReference type="Pfam" id="PF13086">
    <property type="entry name" value="AAA_11"/>
    <property type="match status" value="1"/>
</dbReference>
<keyword evidence="4" id="KW-0067">ATP-binding</keyword>
<dbReference type="GO" id="GO:0016787">
    <property type="term" value="F:hydrolase activity"/>
    <property type="evidence" value="ECO:0007669"/>
    <property type="project" value="UniProtKB-KW"/>
</dbReference>
<evidence type="ECO:0000313" key="8">
    <source>
        <dbReference type="Proteomes" id="UP000436088"/>
    </source>
</evidence>
<dbReference type="Gene3D" id="3.40.50.300">
    <property type="entry name" value="P-loop containing nucleotide triphosphate hydrolases"/>
    <property type="match status" value="3"/>
</dbReference>
<evidence type="ECO:0000256" key="1">
    <source>
        <dbReference type="ARBA" id="ARBA00022741"/>
    </source>
</evidence>
<evidence type="ECO:0000259" key="5">
    <source>
        <dbReference type="Pfam" id="PF13086"/>
    </source>
</evidence>
<organism evidence="7 8">
    <name type="scientific">Hibiscus syriacus</name>
    <name type="common">Rose of Sharon</name>
    <dbReference type="NCBI Taxonomy" id="106335"/>
    <lineage>
        <taxon>Eukaryota</taxon>
        <taxon>Viridiplantae</taxon>
        <taxon>Streptophyta</taxon>
        <taxon>Embryophyta</taxon>
        <taxon>Tracheophyta</taxon>
        <taxon>Spermatophyta</taxon>
        <taxon>Magnoliopsida</taxon>
        <taxon>eudicotyledons</taxon>
        <taxon>Gunneridae</taxon>
        <taxon>Pentapetalae</taxon>
        <taxon>rosids</taxon>
        <taxon>malvids</taxon>
        <taxon>Malvales</taxon>
        <taxon>Malvaceae</taxon>
        <taxon>Malvoideae</taxon>
        <taxon>Hibiscus</taxon>
    </lineage>
</organism>
<evidence type="ECO:0000256" key="4">
    <source>
        <dbReference type="ARBA" id="ARBA00022840"/>
    </source>
</evidence>
<dbReference type="SUPFAM" id="SSF52540">
    <property type="entry name" value="P-loop containing nucleoside triphosphate hydrolases"/>
    <property type="match status" value="1"/>
</dbReference>
<dbReference type="EMBL" id="VEPZ02000968">
    <property type="protein sequence ID" value="KAE8706635.1"/>
    <property type="molecule type" value="Genomic_DNA"/>
</dbReference>
<evidence type="ECO:0000259" key="6">
    <source>
        <dbReference type="Pfam" id="PF13087"/>
    </source>
</evidence>
<reference evidence="7" key="1">
    <citation type="submission" date="2019-09" db="EMBL/GenBank/DDBJ databases">
        <title>Draft genome information of white flower Hibiscus syriacus.</title>
        <authorList>
            <person name="Kim Y.-M."/>
        </authorList>
    </citation>
    <scope>NUCLEOTIDE SEQUENCE [LARGE SCALE GENOMIC DNA]</scope>
    <source>
        <strain evidence="7">YM2019G1</strain>
    </source>
</reference>
<dbReference type="GO" id="GO:0005524">
    <property type="term" value="F:ATP binding"/>
    <property type="evidence" value="ECO:0007669"/>
    <property type="project" value="UniProtKB-KW"/>
</dbReference>
<dbReference type="AlphaFoldDB" id="A0A6A3AU45"/>
<dbReference type="InterPro" id="IPR041679">
    <property type="entry name" value="DNA2/NAM7-like_C"/>
</dbReference>
<gene>
    <name evidence="7" type="ORF">F3Y22_tig00110391pilonHSYRG00134</name>
</gene>
<dbReference type="CDD" id="cd18808">
    <property type="entry name" value="SF1_C_Upf1"/>
    <property type="match status" value="1"/>
</dbReference>
<feature type="domain" description="DNA2/NAM7 helicase helicase" evidence="5">
    <location>
        <begin position="66"/>
        <end position="130"/>
    </location>
</feature>
<feature type="domain" description="DNA2/NAM7 helicase-like C-terminal" evidence="6">
    <location>
        <begin position="191"/>
        <end position="286"/>
    </location>
</feature>
<comment type="caution">
    <text evidence="7">The sequence shown here is derived from an EMBL/GenBank/DDBJ whole genome shotgun (WGS) entry which is preliminary data.</text>
</comment>
<dbReference type="PANTHER" id="PTHR10887:SF538">
    <property type="entry name" value="HELICASE MAGATAMA 3-RELATED"/>
    <property type="match status" value="1"/>
</dbReference>
<dbReference type="FunFam" id="3.40.50.300:FF:000326">
    <property type="entry name" value="P-loop containing nucleoside triphosphate hydrolase"/>
    <property type="match status" value="1"/>
</dbReference>
<dbReference type="Proteomes" id="UP000436088">
    <property type="component" value="Unassembled WGS sequence"/>
</dbReference>
<keyword evidence="3 7" id="KW-0347">Helicase</keyword>
<dbReference type="GO" id="GO:0005694">
    <property type="term" value="C:chromosome"/>
    <property type="evidence" value="ECO:0007669"/>
    <property type="project" value="UniProtKB-ARBA"/>
</dbReference>
<dbReference type="GO" id="GO:0004386">
    <property type="term" value="F:helicase activity"/>
    <property type="evidence" value="ECO:0007669"/>
    <property type="project" value="UniProtKB-KW"/>
</dbReference>
<name>A0A6A3AU45_HIBSY</name>
<keyword evidence="8" id="KW-1185">Reference proteome</keyword>
<keyword evidence="1" id="KW-0547">Nucleotide-binding</keyword>
<keyword evidence="2" id="KW-0378">Hydrolase</keyword>
<dbReference type="InterPro" id="IPR027417">
    <property type="entry name" value="P-loop_NTPase"/>
</dbReference>
<accession>A0A6A3AU45</accession>
<dbReference type="InterPro" id="IPR045055">
    <property type="entry name" value="DNA2/NAM7-like"/>
</dbReference>
<evidence type="ECO:0000256" key="2">
    <source>
        <dbReference type="ARBA" id="ARBA00022801"/>
    </source>
</evidence>
<dbReference type="Pfam" id="PF13087">
    <property type="entry name" value="AAA_12"/>
    <property type="match status" value="2"/>
</dbReference>
<protein>
    <submittedName>
        <fullName evidence="7">Helicase MAGATAMA 3</fullName>
    </submittedName>
</protein>
<proteinExistence type="predicted"/>
<feature type="domain" description="DNA2/NAM7 helicase-like C-terminal" evidence="6">
    <location>
        <begin position="287"/>
        <end position="362"/>
    </location>
</feature>
<evidence type="ECO:0000256" key="3">
    <source>
        <dbReference type="ARBA" id="ARBA00022806"/>
    </source>
</evidence>
<dbReference type="InterPro" id="IPR047187">
    <property type="entry name" value="SF1_C_Upf1"/>
</dbReference>